<evidence type="ECO:0000313" key="3">
    <source>
        <dbReference type="Proteomes" id="UP001305414"/>
    </source>
</evidence>
<dbReference type="PANTHER" id="PTHR33365:SF7">
    <property type="entry name" value="TAT PATHWAY SIGNAL SEQUENCE"/>
    <property type="match status" value="1"/>
</dbReference>
<protein>
    <submittedName>
        <fullName evidence="2">Uncharacterized protein</fullName>
    </submittedName>
</protein>
<dbReference type="PANTHER" id="PTHR33365">
    <property type="entry name" value="YALI0B05434P"/>
    <property type="match status" value="1"/>
</dbReference>
<dbReference type="Pfam" id="PF11807">
    <property type="entry name" value="UstYa"/>
    <property type="match status" value="1"/>
</dbReference>
<organism evidence="2 3">
    <name type="scientific">Xylaria bambusicola</name>
    <dbReference type="NCBI Taxonomy" id="326684"/>
    <lineage>
        <taxon>Eukaryota</taxon>
        <taxon>Fungi</taxon>
        <taxon>Dikarya</taxon>
        <taxon>Ascomycota</taxon>
        <taxon>Pezizomycotina</taxon>
        <taxon>Sordariomycetes</taxon>
        <taxon>Xylariomycetidae</taxon>
        <taxon>Xylariales</taxon>
        <taxon>Xylariaceae</taxon>
        <taxon>Xylaria</taxon>
    </lineage>
</organism>
<comment type="caution">
    <text evidence="2">The sequence shown here is derived from an EMBL/GenBank/DDBJ whole genome shotgun (WGS) entry which is preliminary data.</text>
</comment>
<name>A0AAN7UMP5_9PEZI</name>
<evidence type="ECO:0000256" key="1">
    <source>
        <dbReference type="ARBA" id="ARBA00035112"/>
    </source>
</evidence>
<reference evidence="2 3" key="1">
    <citation type="submission" date="2023-10" db="EMBL/GenBank/DDBJ databases">
        <title>Draft genome sequence of Xylaria bambusicola isolate GMP-LS, the root and basal stem rot pathogen of sugarcane in Indonesia.</title>
        <authorList>
            <person name="Selvaraj P."/>
            <person name="Muralishankar V."/>
            <person name="Muruganantham S."/>
            <person name="Sp S."/>
            <person name="Haryani S."/>
            <person name="Lau K.J.X."/>
            <person name="Naqvi N.I."/>
        </authorList>
    </citation>
    <scope>NUCLEOTIDE SEQUENCE [LARGE SCALE GENOMIC DNA]</scope>
    <source>
        <strain evidence="2">GMP-LS</strain>
    </source>
</reference>
<dbReference type="EMBL" id="JAWHQM010000056">
    <property type="protein sequence ID" value="KAK5635670.1"/>
    <property type="molecule type" value="Genomic_DNA"/>
</dbReference>
<proteinExistence type="inferred from homology"/>
<dbReference type="GO" id="GO:0043386">
    <property type="term" value="P:mycotoxin biosynthetic process"/>
    <property type="evidence" value="ECO:0007669"/>
    <property type="project" value="InterPro"/>
</dbReference>
<gene>
    <name evidence="2" type="ORF">RRF57_011382</name>
</gene>
<dbReference type="AlphaFoldDB" id="A0AAN7UMP5"/>
<accession>A0AAN7UMP5</accession>
<comment type="similarity">
    <text evidence="1">Belongs to the ustYa family.</text>
</comment>
<dbReference type="Proteomes" id="UP001305414">
    <property type="component" value="Unassembled WGS sequence"/>
</dbReference>
<sequence>MSHTQTDHCIELLRQAAVCRADTSLQTYKWTADDDVPQFDAHSPVKHSCVDWDALKETVKPRIVSNDEMKRLVKYGGNVHDQADVVL</sequence>
<keyword evidence="3" id="KW-1185">Reference proteome</keyword>
<evidence type="ECO:0000313" key="2">
    <source>
        <dbReference type="EMBL" id="KAK5635670.1"/>
    </source>
</evidence>
<dbReference type="InterPro" id="IPR021765">
    <property type="entry name" value="UstYa-like"/>
</dbReference>